<dbReference type="OrthoDB" id="270003at2"/>
<name>A0A1Y6B770_9BACT</name>
<reference evidence="4" key="1">
    <citation type="submission" date="2017-04" db="EMBL/GenBank/DDBJ databases">
        <authorList>
            <person name="Varghese N."/>
            <person name="Submissions S."/>
        </authorList>
    </citation>
    <scope>NUCLEOTIDE SEQUENCE [LARGE SCALE GENOMIC DNA]</scope>
    <source>
        <strain evidence="4">RKEM611</strain>
    </source>
</reference>
<dbReference type="Proteomes" id="UP000192907">
    <property type="component" value="Unassembled WGS sequence"/>
</dbReference>
<dbReference type="AlphaFoldDB" id="A0A1Y6B770"/>
<evidence type="ECO:0000313" key="3">
    <source>
        <dbReference type="EMBL" id="SME96465.1"/>
    </source>
</evidence>
<protein>
    <submittedName>
        <fullName evidence="3">Uncharacterized protein</fullName>
    </submittedName>
</protein>
<dbReference type="RefSeq" id="WP_132315200.1">
    <property type="nucleotide sequence ID" value="NZ_FWZT01000002.1"/>
</dbReference>
<evidence type="ECO:0000313" key="4">
    <source>
        <dbReference type="Proteomes" id="UP000192907"/>
    </source>
</evidence>
<keyword evidence="4" id="KW-1185">Reference proteome</keyword>
<gene>
    <name evidence="3" type="ORF">SAMN06296036_102286</name>
</gene>
<evidence type="ECO:0000256" key="1">
    <source>
        <dbReference type="SAM" id="MobiDB-lite"/>
    </source>
</evidence>
<keyword evidence="2" id="KW-1133">Transmembrane helix</keyword>
<dbReference type="EMBL" id="FWZT01000002">
    <property type="protein sequence ID" value="SME96465.1"/>
    <property type="molecule type" value="Genomic_DNA"/>
</dbReference>
<keyword evidence="2" id="KW-0812">Transmembrane</keyword>
<accession>A0A1Y6B770</accession>
<feature type="region of interest" description="Disordered" evidence="1">
    <location>
        <begin position="404"/>
        <end position="428"/>
    </location>
</feature>
<proteinExistence type="predicted"/>
<sequence length="428" mass="49237">MPWPWLVIIAIALLLFVAFLWALKRFLRRPEPILPIQYSKKEPSVPFFIKPFDTDVVFNYKNPYLDGQSDAWRQGMARVGEVLDDSNVTHAYFVHGTLVGDDPFGLIPALRRIHREMDPNTEFKIRQKIKRGYDHLTRDTGNYLEEYVDLFRLASGARTQCQIFTWSSANHHLARLMGSIYLIERLAGDLPDIPVSRILLVGHSHGGQIFALFSHIINQTHLGNSLLDILEEHDRIGPSIRRAVAKLKKFSYDIGTFGTPHRYPWRLTKRMRLINVINHRGKTHLAEKPLGFWKTAGGDYVQQWGIAGSDSLAQSSQDRKINREIDKLLGPGVDPKGWLENVAKGMRVQEFGTTYLVDYRDSGIMVPNFMKTVFGHGVYTRYEVMLFNAQLMCDEFYPDKRTKPQLKRKNASFDNQIQSLPPPTKQEQ</sequence>
<feature type="transmembrane region" description="Helical" evidence="2">
    <location>
        <begin position="6"/>
        <end position="23"/>
    </location>
</feature>
<organism evidence="3 4">
    <name type="scientific">Pseudobacteriovorax antillogorgiicola</name>
    <dbReference type="NCBI Taxonomy" id="1513793"/>
    <lineage>
        <taxon>Bacteria</taxon>
        <taxon>Pseudomonadati</taxon>
        <taxon>Bdellovibrionota</taxon>
        <taxon>Oligoflexia</taxon>
        <taxon>Oligoflexales</taxon>
        <taxon>Pseudobacteriovoracaceae</taxon>
        <taxon>Pseudobacteriovorax</taxon>
    </lineage>
</organism>
<evidence type="ECO:0000256" key="2">
    <source>
        <dbReference type="SAM" id="Phobius"/>
    </source>
</evidence>
<keyword evidence="2" id="KW-0472">Membrane</keyword>